<gene>
    <name evidence="1" type="ORF">SAMN04488023_10686</name>
</gene>
<dbReference type="STRING" id="390241.SAMN04488023_10686"/>
<dbReference type="Gene3D" id="2.60.40.2970">
    <property type="match status" value="1"/>
</dbReference>
<evidence type="ECO:0000313" key="2">
    <source>
        <dbReference type="Proteomes" id="UP000199572"/>
    </source>
</evidence>
<organism evidence="1 2">
    <name type="scientific">Pedobacter rhizosphaerae</name>
    <dbReference type="NCBI Taxonomy" id="390241"/>
    <lineage>
        <taxon>Bacteria</taxon>
        <taxon>Pseudomonadati</taxon>
        <taxon>Bacteroidota</taxon>
        <taxon>Sphingobacteriia</taxon>
        <taxon>Sphingobacteriales</taxon>
        <taxon>Sphingobacteriaceae</taxon>
        <taxon>Pedobacter</taxon>
    </lineage>
</organism>
<accession>A0A1H9MRF9</accession>
<name>A0A1H9MRF9_9SPHI</name>
<dbReference type="AlphaFoldDB" id="A0A1H9MRF9"/>
<reference evidence="2" key="1">
    <citation type="submission" date="2016-10" db="EMBL/GenBank/DDBJ databases">
        <authorList>
            <person name="Varghese N."/>
            <person name="Submissions S."/>
        </authorList>
    </citation>
    <scope>NUCLEOTIDE SEQUENCE [LARGE SCALE GENOMIC DNA]</scope>
    <source>
        <strain evidence="2">DSM 18610</strain>
    </source>
</reference>
<sequence>MTTAAAAILLASCSSSSKVSDSHSDSTTVAKDTSLTAILSANSEAKLSDSIKVNFVVYNHTDSTRQFCKWHTPFEPLMSKYLDVTAADGTEAQYQGPMAKRIMPPPADSYISVKPGDSLKAEINVSKAYQITKPGKYALKYNSAAISGITVKDSLTISIK</sequence>
<protein>
    <recommendedName>
        <fullName evidence="3">Protease</fullName>
    </recommendedName>
</protein>
<proteinExistence type="predicted"/>
<evidence type="ECO:0008006" key="3">
    <source>
        <dbReference type="Google" id="ProtNLM"/>
    </source>
</evidence>
<dbReference type="EMBL" id="FOGG01000006">
    <property type="protein sequence ID" value="SER25713.1"/>
    <property type="molecule type" value="Genomic_DNA"/>
</dbReference>
<keyword evidence="2" id="KW-1185">Reference proteome</keyword>
<dbReference type="Proteomes" id="UP000199572">
    <property type="component" value="Unassembled WGS sequence"/>
</dbReference>
<evidence type="ECO:0000313" key="1">
    <source>
        <dbReference type="EMBL" id="SER25713.1"/>
    </source>
</evidence>